<dbReference type="RefSeq" id="WP_129180554.1">
    <property type="nucleotide sequence ID" value="NZ_JAGIOG010000001.1"/>
</dbReference>
<comment type="caution">
    <text evidence="1">The sequence shown here is derived from an EMBL/GenBank/DDBJ whole genome shotgun (WGS) entry which is preliminary data.</text>
</comment>
<organism evidence="1 2">
    <name type="scientific">Aeromicrobium fastidiosum</name>
    <dbReference type="NCBI Taxonomy" id="52699"/>
    <lineage>
        <taxon>Bacteria</taxon>
        <taxon>Bacillati</taxon>
        <taxon>Actinomycetota</taxon>
        <taxon>Actinomycetes</taxon>
        <taxon>Propionibacteriales</taxon>
        <taxon>Nocardioidaceae</taxon>
        <taxon>Aeromicrobium</taxon>
    </lineage>
</organism>
<dbReference type="AlphaFoldDB" id="A0A641AQ96"/>
<dbReference type="OrthoDB" id="5117207at2"/>
<gene>
    <name evidence="1" type="ORF">ESP62_003430</name>
</gene>
<dbReference type="Proteomes" id="UP001515100">
    <property type="component" value="Unassembled WGS sequence"/>
</dbReference>
<accession>A0A641AQ96</accession>
<evidence type="ECO:0000313" key="1">
    <source>
        <dbReference type="EMBL" id="KAA1380260.1"/>
    </source>
</evidence>
<dbReference type="EMBL" id="SDPP02000001">
    <property type="protein sequence ID" value="KAA1380260.1"/>
    <property type="molecule type" value="Genomic_DNA"/>
</dbReference>
<evidence type="ECO:0000313" key="2">
    <source>
        <dbReference type="Proteomes" id="UP001515100"/>
    </source>
</evidence>
<reference evidence="1" key="1">
    <citation type="submission" date="2019-09" db="EMBL/GenBank/DDBJ databases">
        <authorList>
            <person name="Li J."/>
        </authorList>
    </citation>
    <scope>NUCLEOTIDE SEQUENCE [LARGE SCALE GENOMIC DNA]</scope>
    <source>
        <strain evidence="1">NRBC 14897</strain>
    </source>
</reference>
<protein>
    <submittedName>
        <fullName evidence="1">Uncharacterized protein</fullName>
    </submittedName>
</protein>
<name>A0A641AQ96_9ACTN</name>
<proteinExistence type="predicted"/>
<sequence>MSVYLFDMGGQPVAFRRTWSDPHVFDLEGHRIGCLPWEDNDVVDLDGRYLGTVVDDRLVRRNDWCERQCSRIPDDPGPAEPTGSPLTPHHFPNCFAYEDVLVHHHA</sequence>
<keyword evidence="2" id="KW-1185">Reference proteome</keyword>